<dbReference type="EMBL" id="CM039431">
    <property type="protein sequence ID" value="KAI4336169.1"/>
    <property type="molecule type" value="Genomic_DNA"/>
</dbReference>
<keyword evidence="2" id="KW-1185">Reference proteome</keyword>
<proteinExistence type="predicted"/>
<sequence>MSNGEGTREATSEVASPDQFDSFNSLRLRQSDGADASLPSSRYSSCGESEFERYCSANSVMGTPSICSTITVYNDFGFEDDSGLENFSLGERALISPRDLKLSTSDVFDNSKRVFSSGIRRENNLNQQNLKYGSSGLELYGDDNDDLTMTMLDTSSLMGINQIHEHLRQDFVQKDHVEEHNELGGQRDDVENHSSDVNDDAGTMERYLLGDVDRKCPQSVQATGGEDEIYGFDTQSSLQNVEREIEREQDGNSSNFEHSEGEDSIYNYGSDNDIKTEFHLARNIHYHQESKVRNENPLLMNSSTAFGAEDLDDLLLENEQNAQASQMFNAFRNQTEKNPEIEDNRTKLSYVNSMKFSSPGQKDGGKDTKETVIGSQKVEEKKDLGEQEEIKEVRDTPAAQGANKLANIIESSSDASTYFPKIVKPQHEDVREIYVAKTQVQRGDKLVTCPKRFSITKPYEVDQDPLAEEAPLVMGLNVNDDGTIEEGHLHTNTEKPTGASDAQHVDDNLVLNNSKLNLDLFSDGAVNQNCSLSAEHIGKINTEPFENLEQDEPSATFERRKTLESSSASENLFEKAPVTTEMENFEMNEVYDEVVHEMEEILLDSISSPGSRLAQVNRLIEPQLSLPLRDGGSTASTSGTDDAYPLVQRPVRIDRIEVVGARQKKGDVSFSERLVGVKEYSVYKIRVWSGKDQWEVERRYRDFLTLHRRMKNLIAEQGRVLPLPWSSVEKESKNIFGSASPDVVAHRSILIQECLQSILHTRFFSSPPGALIWFLTPQYSYPSSPASNASETQSYIVTRGSESLDSRNFSTLGKTISLIVEIQPPKSIKELLEAQHYTCAGCHKHFDDGKTLIWDFIETFGWGKPRLCEYTGQLFCSSCHTNETVVLPARVLHHWDFTKYPVSQLAKSYLDSIHDQPMLCVTAVNPFLLSKVPALLHVMSVRKKLGTMLPYVRCPFRSSINRGLGSRRYLLESNDFFALRDLIDLSKGAFAALPVMVETVSRKILEHITDQCLICCDVGLPCGARQDCSDPSSLIFPFQEDEIKRCKNCQSVFHRPCFRKLGSCPCEAHLRLDEPMRLTNRVSQRGSGETRGTMDLLGRGLSSGLSTRLFSGLFSKEKPDKNREPKDENIILMGSLPNTTL</sequence>
<evidence type="ECO:0000313" key="2">
    <source>
        <dbReference type="Proteomes" id="UP000828941"/>
    </source>
</evidence>
<comment type="caution">
    <text evidence="1">The sequence shown here is derived from an EMBL/GenBank/DDBJ whole genome shotgun (WGS) entry which is preliminary data.</text>
</comment>
<gene>
    <name evidence="1" type="ORF">L6164_014729</name>
</gene>
<protein>
    <submittedName>
        <fullName evidence="1">Uncharacterized protein</fullName>
    </submittedName>
</protein>
<evidence type="ECO:0000313" key="1">
    <source>
        <dbReference type="EMBL" id="KAI4336169.1"/>
    </source>
</evidence>
<reference evidence="1 2" key="1">
    <citation type="journal article" date="2022" name="DNA Res.">
        <title>Chromosomal-level genome assembly of the orchid tree Bauhinia variegata (Leguminosae; Cercidoideae) supports the allotetraploid origin hypothesis of Bauhinia.</title>
        <authorList>
            <person name="Zhong Y."/>
            <person name="Chen Y."/>
            <person name="Zheng D."/>
            <person name="Pang J."/>
            <person name="Liu Y."/>
            <person name="Luo S."/>
            <person name="Meng S."/>
            <person name="Qian L."/>
            <person name="Wei D."/>
            <person name="Dai S."/>
            <person name="Zhou R."/>
        </authorList>
    </citation>
    <scope>NUCLEOTIDE SEQUENCE [LARGE SCALE GENOMIC DNA]</scope>
    <source>
        <strain evidence="1">BV-YZ2020</strain>
    </source>
</reference>
<organism evidence="1 2">
    <name type="scientific">Bauhinia variegata</name>
    <name type="common">Purple orchid tree</name>
    <name type="synonym">Phanera variegata</name>
    <dbReference type="NCBI Taxonomy" id="167791"/>
    <lineage>
        <taxon>Eukaryota</taxon>
        <taxon>Viridiplantae</taxon>
        <taxon>Streptophyta</taxon>
        <taxon>Embryophyta</taxon>
        <taxon>Tracheophyta</taxon>
        <taxon>Spermatophyta</taxon>
        <taxon>Magnoliopsida</taxon>
        <taxon>eudicotyledons</taxon>
        <taxon>Gunneridae</taxon>
        <taxon>Pentapetalae</taxon>
        <taxon>rosids</taxon>
        <taxon>fabids</taxon>
        <taxon>Fabales</taxon>
        <taxon>Fabaceae</taxon>
        <taxon>Cercidoideae</taxon>
        <taxon>Cercideae</taxon>
        <taxon>Bauhiniinae</taxon>
        <taxon>Bauhinia</taxon>
    </lineage>
</organism>
<accession>A0ACB9NK87</accession>
<name>A0ACB9NK87_BAUVA</name>
<dbReference type="Proteomes" id="UP000828941">
    <property type="component" value="Chromosome 6"/>
</dbReference>